<evidence type="ECO:0000313" key="2">
    <source>
        <dbReference type="Proteomes" id="UP000183832"/>
    </source>
</evidence>
<gene>
    <name evidence="1" type="ORF">CLUMA_CG004190</name>
</gene>
<accession>A0A1J1HWB5</accession>
<reference evidence="1 2" key="1">
    <citation type="submission" date="2015-04" db="EMBL/GenBank/DDBJ databases">
        <authorList>
            <person name="Syromyatnikov M.Y."/>
            <person name="Popov V.N."/>
        </authorList>
    </citation>
    <scope>NUCLEOTIDE SEQUENCE [LARGE SCALE GENOMIC DNA]</scope>
</reference>
<sequence length="60" mass="7360">MRLNAVEKIVDQRERFIAHRELKLAAENCNTQYEMFLKCMKNYSISRSHTKWYFNCKSQR</sequence>
<organism evidence="1 2">
    <name type="scientific">Clunio marinus</name>
    <dbReference type="NCBI Taxonomy" id="568069"/>
    <lineage>
        <taxon>Eukaryota</taxon>
        <taxon>Metazoa</taxon>
        <taxon>Ecdysozoa</taxon>
        <taxon>Arthropoda</taxon>
        <taxon>Hexapoda</taxon>
        <taxon>Insecta</taxon>
        <taxon>Pterygota</taxon>
        <taxon>Neoptera</taxon>
        <taxon>Endopterygota</taxon>
        <taxon>Diptera</taxon>
        <taxon>Nematocera</taxon>
        <taxon>Chironomoidea</taxon>
        <taxon>Chironomidae</taxon>
        <taxon>Clunio</taxon>
    </lineage>
</organism>
<dbReference type="EMBL" id="CVRI01000019">
    <property type="protein sequence ID" value="CRK90425.1"/>
    <property type="molecule type" value="Genomic_DNA"/>
</dbReference>
<proteinExistence type="predicted"/>
<dbReference type="AlphaFoldDB" id="A0A1J1HWB5"/>
<keyword evidence="2" id="KW-1185">Reference proteome</keyword>
<dbReference type="Proteomes" id="UP000183832">
    <property type="component" value="Unassembled WGS sequence"/>
</dbReference>
<evidence type="ECO:0000313" key="1">
    <source>
        <dbReference type="EMBL" id="CRK90425.1"/>
    </source>
</evidence>
<protein>
    <submittedName>
        <fullName evidence="1">CLUMA_CG004190, isoform A</fullName>
    </submittedName>
</protein>
<name>A0A1J1HWB5_9DIPT</name>